<dbReference type="PROSITE" id="PS51464">
    <property type="entry name" value="SIS"/>
    <property type="match status" value="1"/>
</dbReference>
<feature type="region of interest" description="Disordered" evidence="4">
    <location>
        <begin position="1"/>
        <end position="20"/>
    </location>
</feature>
<dbReference type="FunFam" id="3.40.50.10490:FF:000014">
    <property type="entry name" value="N-acetylmuramic acid 6-phosphate etherase"/>
    <property type="match status" value="1"/>
</dbReference>
<feature type="active site" description="Proton donor" evidence="3">
    <location>
        <position position="85"/>
    </location>
</feature>
<dbReference type="SUPFAM" id="SSF53697">
    <property type="entry name" value="SIS domain"/>
    <property type="match status" value="1"/>
</dbReference>
<dbReference type="CDD" id="cd05007">
    <property type="entry name" value="SIS_Etherase"/>
    <property type="match status" value="1"/>
</dbReference>
<comment type="pathway">
    <text evidence="3">Amino-sugar metabolism; N-acetylmuramate degradation.</text>
</comment>
<gene>
    <name evidence="3" type="primary">murQ</name>
    <name evidence="6" type="ORF">SAMN05421743_1074</name>
</gene>
<dbReference type="GO" id="GO:0016803">
    <property type="term" value="F:ether hydrolase activity"/>
    <property type="evidence" value="ECO:0007669"/>
    <property type="project" value="TreeGrafter"/>
</dbReference>
<feature type="domain" description="SIS" evidence="5">
    <location>
        <begin position="57"/>
        <end position="219"/>
    </location>
</feature>
<dbReference type="InterPro" id="IPR005486">
    <property type="entry name" value="Glucokinase_regulatory_CS"/>
</dbReference>
<dbReference type="Pfam" id="PF22645">
    <property type="entry name" value="GKRP_SIS_N"/>
    <property type="match status" value="1"/>
</dbReference>
<dbReference type="STRING" id="571932.SAMN05421743_1074"/>
<protein>
    <recommendedName>
        <fullName evidence="3">N-acetylmuramic acid 6-phosphate etherase</fullName>
        <shortName evidence="3">MurNAc-6-P etherase</shortName>
        <ecNumber evidence="3">4.2.1.126</ecNumber>
    </recommendedName>
    <alternativeName>
        <fullName evidence="3">N-acetylmuramic acid 6-phosphate hydrolase</fullName>
    </alternativeName>
    <alternativeName>
        <fullName evidence="3">N-acetylmuramic acid 6-phosphate lyase</fullName>
    </alternativeName>
</protein>
<comment type="miscellaneous">
    <text evidence="3">A lyase-type mechanism (elimination/hydration) is suggested for the cleavage of the lactyl ether bond of MurNAc 6-phosphate, with the formation of an alpha,beta-unsaturated aldehyde intermediate with (E)-stereochemistry, followed by the syn addition of water to give product.</text>
</comment>
<dbReference type="HAMAP" id="MF_00068">
    <property type="entry name" value="MurQ"/>
    <property type="match status" value="1"/>
</dbReference>
<evidence type="ECO:0000256" key="3">
    <source>
        <dbReference type="HAMAP-Rule" id="MF_00068"/>
    </source>
</evidence>
<dbReference type="Gene3D" id="3.40.50.10490">
    <property type="entry name" value="Glucose-6-phosphate isomerase like protein, domain 1"/>
    <property type="match status" value="1"/>
</dbReference>
<dbReference type="EC" id="4.2.1.126" evidence="3"/>
<dbReference type="UniPathway" id="UPA00342"/>
<dbReference type="InterPro" id="IPR000408">
    <property type="entry name" value="Reg_chr_condens"/>
</dbReference>
<dbReference type="GO" id="GO:0097173">
    <property type="term" value="P:N-acetylmuramic acid catabolic process"/>
    <property type="evidence" value="ECO:0007669"/>
    <property type="project" value="UniProtKB-UniPathway"/>
</dbReference>
<dbReference type="EMBL" id="FNQR01000007">
    <property type="protein sequence ID" value="SEA67933.1"/>
    <property type="molecule type" value="Genomic_DNA"/>
</dbReference>
<dbReference type="NCBIfam" id="TIGR00274">
    <property type="entry name" value="N-acetylmuramic acid 6-phosphate etherase"/>
    <property type="match status" value="1"/>
</dbReference>
<evidence type="ECO:0000256" key="2">
    <source>
        <dbReference type="ARBA" id="ARBA00023277"/>
    </source>
</evidence>
<reference evidence="6 7" key="1">
    <citation type="submission" date="2016-10" db="EMBL/GenBank/DDBJ databases">
        <authorList>
            <person name="de Groot N.N."/>
        </authorList>
    </citation>
    <scope>NUCLEOTIDE SEQUENCE [LARGE SCALE GENOMIC DNA]</scope>
    <source>
        <strain evidence="6 7">CCM7597</strain>
    </source>
</reference>
<evidence type="ECO:0000256" key="1">
    <source>
        <dbReference type="ARBA" id="ARBA00023239"/>
    </source>
</evidence>
<dbReference type="PROSITE" id="PS01272">
    <property type="entry name" value="GCKR"/>
    <property type="match status" value="1"/>
</dbReference>
<keyword evidence="1 3" id="KW-0456">Lyase</keyword>
<dbReference type="GO" id="GO:0046348">
    <property type="term" value="P:amino sugar catabolic process"/>
    <property type="evidence" value="ECO:0007669"/>
    <property type="project" value="InterPro"/>
</dbReference>
<name>A0A1H4D530_9BACI</name>
<dbReference type="InterPro" id="IPR005488">
    <property type="entry name" value="Etherase_MurQ"/>
</dbReference>
<dbReference type="OrthoDB" id="9813395at2"/>
<keyword evidence="2 3" id="KW-0119">Carbohydrate metabolism</keyword>
<dbReference type="GO" id="GO:0097367">
    <property type="term" value="F:carbohydrate derivative binding"/>
    <property type="evidence" value="ECO:0007669"/>
    <property type="project" value="InterPro"/>
</dbReference>
<dbReference type="Pfam" id="PF20741">
    <property type="entry name" value="GKRP-like_C"/>
    <property type="match status" value="1"/>
</dbReference>
<dbReference type="PROSITE" id="PS50012">
    <property type="entry name" value="RCC1_3"/>
    <property type="match status" value="1"/>
</dbReference>
<comment type="function">
    <text evidence="3">Specifically catalyzes the cleavage of the D-lactyl ether substituent of MurNAc 6-phosphate, producing GlcNAc 6-phosphate and D-lactate.</text>
</comment>
<dbReference type="GO" id="GO:0009254">
    <property type="term" value="P:peptidoglycan turnover"/>
    <property type="evidence" value="ECO:0007669"/>
    <property type="project" value="TreeGrafter"/>
</dbReference>
<organism evidence="6 7">
    <name type="scientific">Thalassobacillus cyri</name>
    <dbReference type="NCBI Taxonomy" id="571932"/>
    <lineage>
        <taxon>Bacteria</taxon>
        <taxon>Bacillati</taxon>
        <taxon>Bacillota</taxon>
        <taxon>Bacilli</taxon>
        <taxon>Bacillales</taxon>
        <taxon>Bacillaceae</taxon>
        <taxon>Thalassobacillus</taxon>
    </lineage>
</organism>
<evidence type="ECO:0000313" key="6">
    <source>
        <dbReference type="EMBL" id="SEA67933.1"/>
    </source>
</evidence>
<accession>A0A1H4D530</accession>
<dbReference type="NCBIfam" id="NF003915">
    <property type="entry name" value="PRK05441.1"/>
    <property type="match status" value="1"/>
</dbReference>
<comment type="subunit">
    <text evidence="3">Homodimer.</text>
</comment>
<dbReference type="NCBIfam" id="NF009222">
    <property type="entry name" value="PRK12570.1"/>
    <property type="match status" value="1"/>
</dbReference>
<keyword evidence="7" id="KW-1185">Reference proteome</keyword>
<dbReference type="GO" id="GO:0016835">
    <property type="term" value="F:carbon-oxygen lyase activity"/>
    <property type="evidence" value="ECO:0007669"/>
    <property type="project" value="UniProtKB-UniRule"/>
</dbReference>
<dbReference type="Proteomes" id="UP000198584">
    <property type="component" value="Unassembled WGS sequence"/>
</dbReference>
<proteinExistence type="inferred from homology"/>
<dbReference type="PANTHER" id="PTHR10088:SF4">
    <property type="entry name" value="GLUCOKINASE REGULATORY PROTEIN"/>
    <property type="match status" value="1"/>
</dbReference>
<sequence length="302" mass="32146">MGDTKERTLTESRHSKSHQLDELSTMEIIRLMNEEDHTVPAAIEKSLPQIEAAIDVIVAALNQGGRLLYIGAGTSGRLGVLDASECPPTFGVPETLVQGIIAGGDHALRHAIENAEDDWDEGDRAIQEAAGPKDVVVGIASSGRTPYVLGAVDAAKRLGAKTVGLTCNDDTPLAAAVDYPIEALVGPEVLTGSTRLKAGSAQKMVLNMLSTASMVKTGKVYKNLMVNVQATNEKLKHRSVTIIQELTGASESEARQASAQAEGDARIAILMLMFQIEADKARTVLKGENEHFSAAVKRLKNQ</sequence>
<evidence type="ECO:0000256" key="4">
    <source>
        <dbReference type="SAM" id="MobiDB-lite"/>
    </source>
</evidence>
<comment type="catalytic activity">
    <reaction evidence="3">
        <text>N-acetyl-D-muramate 6-phosphate + H2O = N-acetyl-D-glucosamine 6-phosphate + (R)-lactate</text>
        <dbReference type="Rhea" id="RHEA:26410"/>
        <dbReference type="ChEBI" id="CHEBI:15377"/>
        <dbReference type="ChEBI" id="CHEBI:16004"/>
        <dbReference type="ChEBI" id="CHEBI:57513"/>
        <dbReference type="ChEBI" id="CHEBI:58722"/>
        <dbReference type="EC" id="4.2.1.126"/>
    </reaction>
</comment>
<evidence type="ECO:0000259" key="5">
    <source>
        <dbReference type="PROSITE" id="PS51464"/>
    </source>
</evidence>
<feature type="active site" evidence="3">
    <location>
        <position position="116"/>
    </location>
</feature>
<dbReference type="InterPro" id="IPR001347">
    <property type="entry name" value="SIS_dom"/>
</dbReference>
<dbReference type="RefSeq" id="WP_093044796.1">
    <property type="nucleotide sequence ID" value="NZ_FNQR01000007.1"/>
</dbReference>
<dbReference type="InterPro" id="IPR040190">
    <property type="entry name" value="MURQ/GCKR"/>
</dbReference>
<dbReference type="Gene3D" id="1.10.8.1080">
    <property type="match status" value="1"/>
</dbReference>
<dbReference type="PANTHER" id="PTHR10088">
    <property type="entry name" value="GLUCOKINASE REGULATORY PROTEIN"/>
    <property type="match status" value="1"/>
</dbReference>
<evidence type="ECO:0000313" key="7">
    <source>
        <dbReference type="Proteomes" id="UP000198584"/>
    </source>
</evidence>
<dbReference type="AlphaFoldDB" id="A0A1H4D530"/>
<comment type="similarity">
    <text evidence="3">Belongs to the GCKR-like family. MurNAc-6-P etherase subfamily.</text>
</comment>
<dbReference type="InterPro" id="IPR046348">
    <property type="entry name" value="SIS_dom_sf"/>
</dbReference>